<dbReference type="eggNOG" id="KOG0192">
    <property type="taxonomic scope" value="Eukaryota"/>
</dbReference>
<dbReference type="InterPro" id="IPR008271">
    <property type="entry name" value="Ser/Thr_kinase_AS"/>
</dbReference>
<dbReference type="GO" id="GO:0007165">
    <property type="term" value="P:signal transduction"/>
    <property type="evidence" value="ECO:0000318"/>
    <property type="project" value="GO_Central"/>
</dbReference>
<gene>
    <name evidence="17" type="ORF">DICPUDRAFT_16456</name>
</gene>
<dbReference type="SMART" id="SM00248">
    <property type="entry name" value="ANK"/>
    <property type="match status" value="6"/>
</dbReference>
<accession>F0Z9L9</accession>
<dbReference type="Proteomes" id="UP000001064">
    <property type="component" value="Unassembled WGS sequence"/>
</dbReference>
<evidence type="ECO:0000256" key="5">
    <source>
        <dbReference type="ARBA" id="ARBA00022737"/>
    </source>
</evidence>
<dbReference type="Gene3D" id="1.10.510.10">
    <property type="entry name" value="Transferase(Phosphotransferase) domain 1"/>
    <property type="match status" value="1"/>
</dbReference>
<dbReference type="Gene3D" id="1.10.150.50">
    <property type="entry name" value="Transcription Factor, Ets-1"/>
    <property type="match status" value="1"/>
</dbReference>
<dbReference type="InterPro" id="IPR013761">
    <property type="entry name" value="SAM/pointed_sf"/>
</dbReference>
<feature type="repeat" description="ANK" evidence="12">
    <location>
        <begin position="71"/>
        <end position="104"/>
    </location>
</feature>
<keyword evidence="3" id="KW-0723">Serine/threonine-protein kinase</keyword>
<feature type="repeat" description="ANK" evidence="12">
    <location>
        <begin position="177"/>
        <end position="209"/>
    </location>
</feature>
<dbReference type="Pfam" id="PF00536">
    <property type="entry name" value="SAM_1"/>
    <property type="match status" value="1"/>
</dbReference>
<dbReference type="PANTHER" id="PTHR44329:SF288">
    <property type="entry name" value="MITOGEN-ACTIVATED PROTEIN KINASE KINASE KINASE 20"/>
    <property type="match status" value="1"/>
</dbReference>
<evidence type="ECO:0000313" key="18">
    <source>
        <dbReference type="Proteomes" id="UP000001064"/>
    </source>
</evidence>
<dbReference type="InterPro" id="IPR002110">
    <property type="entry name" value="Ankyrin_rpt"/>
</dbReference>
<name>F0Z9L9_DICPU</name>
<dbReference type="SUPFAM" id="SSF56112">
    <property type="entry name" value="Protein kinase-like (PK-like)"/>
    <property type="match status" value="1"/>
</dbReference>
<dbReference type="FunFam" id="3.30.200.20:FF:000034">
    <property type="entry name" value="Kinase suppressor of Ras 1"/>
    <property type="match status" value="1"/>
</dbReference>
<evidence type="ECO:0000259" key="16">
    <source>
        <dbReference type="PROSITE" id="PS50105"/>
    </source>
</evidence>
<dbReference type="InterPro" id="IPR017441">
    <property type="entry name" value="Protein_kinase_ATP_BS"/>
</dbReference>
<dbReference type="InterPro" id="IPR001660">
    <property type="entry name" value="SAM"/>
</dbReference>
<dbReference type="eggNOG" id="KOG4412">
    <property type="taxonomic scope" value="Eukaryota"/>
</dbReference>
<keyword evidence="5" id="KW-0677">Repeat</keyword>
<dbReference type="EMBL" id="GL870959">
    <property type="protein sequence ID" value="EGC39321.1"/>
    <property type="molecule type" value="Genomic_DNA"/>
</dbReference>
<dbReference type="InterPro" id="IPR051681">
    <property type="entry name" value="Ser/Thr_Kinases-Pseudokinases"/>
</dbReference>
<keyword evidence="18" id="KW-1185">Reference proteome</keyword>
<dbReference type="VEuPathDB" id="AmoebaDB:DICPUDRAFT_16456"/>
<sequence length="620" mass="70826">NKLHQAVAARDLAAVKKRLTKRSEKTKLLECDSMDQTPLMAALRNGSYDIVKEILTFYHANRMDMNVQDKSGYTPLHVAASNCDDQILMLLLGYDEVNVNTINNDRNSALHYFCQKFKSPNLHEPFQLFLKKGVNINAQNKNGETPLHKSIFNNNVRVLMVNILLEAGAEVNVLNSRGESPLHFAVHLGREDLVTILVKAGADITVKGNEGKTCYELALTGGNVKVINFLKNVTDIFNWLKSIELEQYYLNFVKEEIFMDLLLDIDEKTLDSIGIPKGHLIKISKSCSQLRDQQLLQQQQQQQQQAQRHTTTTTTTTSGAGTLNETLTNLEHWVIDHQDLEYTLKLGSGSSGKVFKGLYKGKVVAVKVLKAITTQSQLEEFKKEFQIMGSIRSSFMVTFYGACIEPKLCMVMEYCSRDSLYHVMNTKEYEIGWDRFFQFTMQMTLGVQCLHNWTPQIVHRDFKSLNLLVNEDWECKVSDFGLSRFNTADNLETLSKIRGTFAYCSPEVAVGNGSIYTTKSDIYSIGIVFWELIMRVINGEYSRPYSEYPHIKMDFQIMLNSKEGLRPTLPANTPEGLKNLYRQCVDQEQLQRPSCEEIIEALNRLRHEYMSNKPHWDSLL</sequence>
<dbReference type="PROSITE" id="PS00108">
    <property type="entry name" value="PROTEIN_KINASE_ST"/>
    <property type="match status" value="1"/>
</dbReference>
<keyword evidence="7" id="KW-0418">Kinase</keyword>
<dbReference type="FunFam" id="1.25.40.20:FF:000433">
    <property type="entry name" value="Probable serine/threonine-protein kinase DDB_G0278535"/>
    <property type="match status" value="1"/>
</dbReference>
<evidence type="ECO:0000256" key="2">
    <source>
        <dbReference type="ARBA" id="ARBA00012513"/>
    </source>
</evidence>
<dbReference type="KEGG" id="dpp:DICPUDRAFT_16456"/>
<dbReference type="CDD" id="cd13999">
    <property type="entry name" value="STKc_MAP3K-like"/>
    <property type="match status" value="1"/>
</dbReference>
<dbReference type="Pfam" id="PF07714">
    <property type="entry name" value="PK_Tyr_Ser-Thr"/>
    <property type="match status" value="1"/>
</dbReference>
<evidence type="ECO:0000256" key="11">
    <source>
        <dbReference type="ARBA" id="ARBA00048679"/>
    </source>
</evidence>
<evidence type="ECO:0000256" key="1">
    <source>
        <dbReference type="ARBA" id="ARBA00005843"/>
    </source>
</evidence>
<organism evidence="17 18">
    <name type="scientific">Dictyostelium purpureum</name>
    <name type="common">Slime mold</name>
    <dbReference type="NCBI Taxonomy" id="5786"/>
    <lineage>
        <taxon>Eukaryota</taxon>
        <taxon>Amoebozoa</taxon>
        <taxon>Evosea</taxon>
        <taxon>Eumycetozoa</taxon>
        <taxon>Dictyostelia</taxon>
        <taxon>Dictyosteliales</taxon>
        <taxon>Dictyosteliaceae</taxon>
        <taxon>Dictyostelium</taxon>
    </lineage>
</organism>
<dbReference type="FunFam" id="1.10.510.10:FF:001060">
    <property type="entry name" value="Probable serine/threonine-protein kinase DDB_G0278535"/>
    <property type="match status" value="1"/>
</dbReference>
<evidence type="ECO:0000313" key="17">
    <source>
        <dbReference type="EMBL" id="EGC39321.1"/>
    </source>
</evidence>
<dbReference type="Gene3D" id="3.30.200.20">
    <property type="entry name" value="Phosphorylase Kinase, domain 1"/>
    <property type="match status" value="1"/>
</dbReference>
<feature type="domain" description="Protein kinase" evidence="15">
    <location>
        <begin position="340"/>
        <end position="610"/>
    </location>
</feature>
<feature type="repeat" description="ANK" evidence="12">
    <location>
        <begin position="142"/>
        <end position="176"/>
    </location>
</feature>
<dbReference type="OMA" id="NHPCIIH"/>
<dbReference type="SUPFAM" id="SSF47769">
    <property type="entry name" value="SAM/Pointed domain"/>
    <property type="match status" value="1"/>
</dbReference>
<evidence type="ECO:0000256" key="12">
    <source>
        <dbReference type="PROSITE-ProRule" id="PRU00023"/>
    </source>
</evidence>
<evidence type="ECO:0000256" key="8">
    <source>
        <dbReference type="ARBA" id="ARBA00022840"/>
    </source>
</evidence>
<dbReference type="GO" id="GO:0004674">
    <property type="term" value="F:protein serine/threonine kinase activity"/>
    <property type="evidence" value="ECO:0000318"/>
    <property type="project" value="GO_Central"/>
</dbReference>
<evidence type="ECO:0000259" key="15">
    <source>
        <dbReference type="PROSITE" id="PS50011"/>
    </source>
</evidence>
<dbReference type="PIRSF" id="PIRSF000654">
    <property type="entry name" value="Integrin-linked_kinase"/>
    <property type="match status" value="1"/>
</dbReference>
<evidence type="ECO:0000256" key="7">
    <source>
        <dbReference type="ARBA" id="ARBA00022777"/>
    </source>
</evidence>
<feature type="non-terminal residue" evidence="17">
    <location>
        <position position="1"/>
    </location>
</feature>
<keyword evidence="8 13" id="KW-0067">ATP-binding</keyword>
<dbReference type="SMART" id="SM00454">
    <property type="entry name" value="SAM"/>
    <property type="match status" value="1"/>
</dbReference>
<keyword evidence="9 12" id="KW-0040">ANK repeat</keyword>
<feature type="compositionally biased region" description="Low complexity" evidence="14">
    <location>
        <begin position="300"/>
        <end position="317"/>
    </location>
</feature>
<dbReference type="InterPro" id="IPR011009">
    <property type="entry name" value="Kinase-like_dom_sf"/>
</dbReference>
<dbReference type="RefSeq" id="XP_003284109.1">
    <property type="nucleotide sequence ID" value="XM_003284061.1"/>
</dbReference>
<keyword evidence="6 13" id="KW-0547">Nucleotide-binding</keyword>
<feature type="binding site" evidence="13">
    <location>
        <position position="367"/>
    </location>
    <ligand>
        <name>ATP</name>
        <dbReference type="ChEBI" id="CHEBI:30616"/>
    </ligand>
</feature>
<dbReference type="PROSITE" id="PS50297">
    <property type="entry name" value="ANK_REP_REGION"/>
    <property type="match status" value="3"/>
</dbReference>
<dbReference type="FunFam" id="1.10.150.50:FF:000129">
    <property type="entry name" value="Probable serine/threonine-protein kinase DDB_G0278535"/>
    <property type="match status" value="1"/>
</dbReference>
<proteinExistence type="inferred from homology"/>
<dbReference type="PANTHER" id="PTHR44329">
    <property type="entry name" value="SERINE/THREONINE-PROTEIN KINASE TNNI3K-RELATED"/>
    <property type="match status" value="1"/>
</dbReference>
<dbReference type="SUPFAM" id="SSF48403">
    <property type="entry name" value="Ankyrin repeat"/>
    <property type="match status" value="1"/>
</dbReference>
<evidence type="ECO:0000256" key="14">
    <source>
        <dbReference type="SAM" id="MobiDB-lite"/>
    </source>
</evidence>
<keyword evidence="4" id="KW-0808">Transferase</keyword>
<dbReference type="CDD" id="cd09487">
    <property type="entry name" value="SAM_superfamily"/>
    <property type="match status" value="1"/>
</dbReference>
<comment type="similarity">
    <text evidence="1">Belongs to the protein kinase superfamily. TKL Ser/Thr protein kinase family.</text>
</comment>
<dbReference type="InParanoid" id="F0Z9L9"/>
<comment type="catalytic activity">
    <reaction evidence="10">
        <text>L-threonyl-[protein] + ATP = O-phospho-L-threonyl-[protein] + ADP + H(+)</text>
        <dbReference type="Rhea" id="RHEA:46608"/>
        <dbReference type="Rhea" id="RHEA-COMP:11060"/>
        <dbReference type="Rhea" id="RHEA-COMP:11605"/>
        <dbReference type="ChEBI" id="CHEBI:15378"/>
        <dbReference type="ChEBI" id="CHEBI:30013"/>
        <dbReference type="ChEBI" id="CHEBI:30616"/>
        <dbReference type="ChEBI" id="CHEBI:61977"/>
        <dbReference type="ChEBI" id="CHEBI:456216"/>
        <dbReference type="EC" id="2.7.11.1"/>
    </reaction>
</comment>
<dbReference type="InterPro" id="IPR036770">
    <property type="entry name" value="Ankyrin_rpt-contain_sf"/>
</dbReference>
<comment type="catalytic activity">
    <reaction evidence="11">
        <text>L-seryl-[protein] + ATP = O-phospho-L-seryl-[protein] + ADP + H(+)</text>
        <dbReference type="Rhea" id="RHEA:17989"/>
        <dbReference type="Rhea" id="RHEA-COMP:9863"/>
        <dbReference type="Rhea" id="RHEA-COMP:11604"/>
        <dbReference type="ChEBI" id="CHEBI:15378"/>
        <dbReference type="ChEBI" id="CHEBI:29999"/>
        <dbReference type="ChEBI" id="CHEBI:30616"/>
        <dbReference type="ChEBI" id="CHEBI:83421"/>
        <dbReference type="ChEBI" id="CHEBI:456216"/>
        <dbReference type="EC" id="2.7.11.1"/>
    </reaction>
</comment>
<reference evidence="18" key="1">
    <citation type="journal article" date="2011" name="Genome Biol.">
        <title>Comparative genomics of the social amoebae Dictyostelium discoideum and Dictyostelium purpureum.</title>
        <authorList>
            <consortium name="US DOE Joint Genome Institute (JGI-PGF)"/>
            <person name="Sucgang R."/>
            <person name="Kuo A."/>
            <person name="Tian X."/>
            <person name="Salerno W."/>
            <person name="Parikh A."/>
            <person name="Feasley C.L."/>
            <person name="Dalin E."/>
            <person name="Tu H."/>
            <person name="Huang E."/>
            <person name="Barry K."/>
            <person name="Lindquist E."/>
            <person name="Shapiro H."/>
            <person name="Bruce D."/>
            <person name="Schmutz J."/>
            <person name="Salamov A."/>
            <person name="Fey P."/>
            <person name="Gaudet P."/>
            <person name="Anjard C."/>
            <person name="Babu M.M."/>
            <person name="Basu S."/>
            <person name="Bushmanova Y."/>
            <person name="van der Wel H."/>
            <person name="Katoh-Kurasawa M."/>
            <person name="Dinh C."/>
            <person name="Coutinho P.M."/>
            <person name="Saito T."/>
            <person name="Elias M."/>
            <person name="Schaap P."/>
            <person name="Kay R.R."/>
            <person name="Henrissat B."/>
            <person name="Eichinger L."/>
            <person name="Rivero F."/>
            <person name="Putnam N.H."/>
            <person name="West C.M."/>
            <person name="Loomis W.F."/>
            <person name="Chisholm R.L."/>
            <person name="Shaulsky G."/>
            <person name="Strassmann J.E."/>
            <person name="Queller D.C."/>
            <person name="Kuspa A."/>
            <person name="Grigoriev I.V."/>
        </authorList>
    </citation>
    <scope>NUCLEOTIDE SEQUENCE [LARGE SCALE GENOMIC DNA]</scope>
    <source>
        <strain evidence="18">QSDP1</strain>
    </source>
</reference>
<dbReference type="GO" id="GO:0005524">
    <property type="term" value="F:ATP binding"/>
    <property type="evidence" value="ECO:0007669"/>
    <property type="project" value="UniProtKB-UniRule"/>
</dbReference>
<evidence type="ECO:0000256" key="10">
    <source>
        <dbReference type="ARBA" id="ARBA00047899"/>
    </source>
</evidence>
<dbReference type="GO" id="GO:0005737">
    <property type="term" value="C:cytoplasm"/>
    <property type="evidence" value="ECO:0000318"/>
    <property type="project" value="GO_Central"/>
</dbReference>
<evidence type="ECO:0000256" key="6">
    <source>
        <dbReference type="ARBA" id="ARBA00022741"/>
    </source>
</evidence>
<dbReference type="Pfam" id="PF12796">
    <property type="entry name" value="Ank_2"/>
    <property type="match status" value="2"/>
</dbReference>
<evidence type="ECO:0000256" key="4">
    <source>
        <dbReference type="ARBA" id="ARBA00022679"/>
    </source>
</evidence>
<dbReference type="PRINTS" id="PR01415">
    <property type="entry name" value="ANKYRIN"/>
</dbReference>
<dbReference type="InterPro" id="IPR001245">
    <property type="entry name" value="Ser-Thr/Tyr_kinase_cat_dom"/>
</dbReference>
<dbReference type="GeneID" id="10510014"/>
<feature type="domain" description="SAM" evidence="16">
    <location>
        <begin position="231"/>
        <end position="275"/>
    </location>
</feature>
<dbReference type="Gene3D" id="1.25.40.20">
    <property type="entry name" value="Ankyrin repeat-containing domain"/>
    <property type="match status" value="1"/>
</dbReference>
<dbReference type="PROSITE" id="PS50088">
    <property type="entry name" value="ANK_REPEAT"/>
    <property type="match status" value="3"/>
</dbReference>
<dbReference type="EC" id="2.7.11.1" evidence="2"/>
<dbReference type="PROSITE" id="PS00107">
    <property type="entry name" value="PROTEIN_KINASE_ATP"/>
    <property type="match status" value="1"/>
</dbReference>
<dbReference type="PROSITE" id="PS50011">
    <property type="entry name" value="PROTEIN_KINASE_DOM"/>
    <property type="match status" value="1"/>
</dbReference>
<evidence type="ECO:0000256" key="9">
    <source>
        <dbReference type="ARBA" id="ARBA00023043"/>
    </source>
</evidence>
<dbReference type="InterPro" id="IPR000719">
    <property type="entry name" value="Prot_kinase_dom"/>
</dbReference>
<feature type="region of interest" description="Disordered" evidence="14">
    <location>
        <begin position="300"/>
        <end position="322"/>
    </location>
</feature>
<evidence type="ECO:0000256" key="13">
    <source>
        <dbReference type="PROSITE-ProRule" id="PRU10141"/>
    </source>
</evidence>
<dbReference type="OrthoDB" id="10261027at2759"/>
<evidence type="ECO:0000256" key="3">
    <source>
        <dbReference type="ARBA" id="ARBA00022527"/>
    </source>
</evidence>
<dbReference type="PROSITE" id="PS50105">
    <property type="entry name" value="SAM_DOMAIN"/>
    <property type="match status" value="1"/>
</dbReference>
<protein>
    <recommendedName>
        <fullName evidence="2">non-specific serine/threonine protein kinase</fullName>
        <ecNumber evidence="2">2.7.11.1</ecNumber>
    </recommendedName>
</protein>
<dbReference type="STRING" id="5786.F0Z9L9"/>
<dbReference type="AlphaFoldDB" id="F0Z9L9"/>
<feature type="non-terminal residue" evidence="17">
    <location>
        <position position="620"/>
    </location>
</feature>